<comment type="caution">
    <text evidence="5">The sequence shown here is derived from an EMBL/GenBank/DDBJ whole genome shotgun (WGS) entry which is preliminary data.</text>
</comment>
<evidence type="ECO:0000259" key="4">
    <source>
        <dbReference type="PROSITE" id="PS50893"/>
    </source>
</evidence>
<dbReference type="InterPro" id="IPR050166">
    <property type="entry name" value="ABC_transporter_ATP-bind"/>
</dbReference>
<dbReference type="Proteomes" id="UP001500621">
    <property type="component" value="Unassembled WGS sequence"/>
</dbReference>
<keyword evidence="1" id="KW-0813">Transport</keyword>
<evidence type="ECO:0000256" key="2">
    <source>
        <dbReference type="ARBA" id="ARBA00022741"/>
    </source>
</evidence>
<dbReference type="Pfam" id="PF00005">
    <property type="entry name" value="ABC_tran"/>
    <property type="match status" value="1"/>
</dbReference>
<sequence length="277" mass="29959">MTSPASGSSGTATSTRHDHRVEVAGVEHRFRVAGRDVPAIDHVDLTIEPGEFVTLAGPSGCGKTTLLRLVAGFMRPTAGEVRVGGSPVAGPGPERGVVFQQPTLFPWLTVRRNVELGPKLRGVGSEERRATAERHLELVGLSDVAEHRPYELSGGMQQRCQIARVLAGDPAVVLMDEPFGALDALTRERLQEELLQIWRATGKTILFITHSVDEAVFLGSRVLVMSPRPGRVVLDESAVFGEPGQRVPPEEIRALPAFVALTDRVREAIHQQAPDPT</sequence>
<keyword evidence="6" id="KW-1185">Reference proteome</keyword>
<feature type="domain" description="ABC transporter" evidence="4">
    <location>
        <begin position="21"/>
        <end position="252"/>
    </location>
</feature>
<dbReference type="SMART" id="SM00382">
    <property type="entry name" value="AAA"/>
    <property type="match status" value="1"/>
</dbReference>
<proteinExistence type="predicted"/>
<accession>A0ABP8W028</accession>
<dbReference type="SUPFAM" id="SSF52540">
    <property type="entry name" value="P-loop containing nucleoside triphosphate hydrolases"/>
    <property type="match status" value="1"/>
</dbReference>
<dbReference type="InterPro" id="IPR003439">
    <property type="entry name" value="ABC_transporter-like_ATP-bd"/>
</dbReference>
<reference evidence="6" key="1">
    <citation type="journal article" date="2019" name="Int. J. Syst. Evol. Microbiol.">
        <title>The Global Catalogue of Microorganisms (GCM) 10K type strain sequencing project: providing services to taxonomists for standard genome sequencing and annotation.</title>
        <authorList>
            <consortium name="The Broad Institute Genomics Platform"/>
            <consortium name="The Broad Institute Genome Sequencing Center for Infectious Disease"/>
            <person name="Wu L."/>
            <person name="Ma J."/>
        </authorList>
    </citation>
    <scope>NUCLEOTIDE SEQUENCE [LARGE SCALE GENOMIC DNA]</scope>
    <source>
        <strain evidence="6">JCM 18127</strain>
    </source>
</reference>
<keyword evidence="3 5" id="KW-0067">ATP-binding</keyword>
<dbReference type="GO" id="GO:0005524">
    <property type="term" value="F:ATP binding"/>
    <property type="evidence" value="ECO:0007669"/>
    <property type="project" value="UniProtKB-KW"/>
</dbReference>
<evidence type="ECO:0000256" key="1">
    <source>
        <dbReference type="ARBA" id="ARBA00022448"/>
    </source>
</evidence>
<name>A0ABP8W028_9ACTN</name>
<dbReference type="PROSITE" id="PS50893">
    <property type="entry name" value="ABC_TRANSPORTER_2"/>
    <property type="match status" value="1"/>
</dbReference>
<evidence type="ECO:0000313" key="6">
    <source>
        <dbReference type="Proteomes" id="UP001500621"/>
    </source>
</evidence>
<protein>
    <submittedName>
        <fullName evidence="5">ABC transporter ATP-binding protein</fullName>
    </submittedName>
</protein>
<evidence type="ECO:0000313" key="5">
    <source>
        <dbReference type="EMBL" id="GAA4675370.1"/>
    </source>
</evidence>
<dbReference type="RefSeq" id="WP_345263377.1">
    <property type="nucleotide sequence ID" value="NZ_BAABIM010000001.1"/>
</dbReference>
<dbReference type="InterPro" id="IPR027417">
    <property type="entry name" value="P-loop_NTPase"/>
</dbReference>
<keyword evidence="2" id="KW-0547">Nucleotide-binding</keyword>
<dbReference type="CDD" id="cd03293">
    <property type="entry name" value="ABC_NrtD_SsuB_transporters"/>
    <property type="match status" value="1"/>
</dbReference>
<gene>
    <name evidence="5" type="ORF">GCM10023226_10650</name>
</gene>
<organism evidence="5 6">
    <name type="scientific">Nocardioides nanhaiensis</name>
    <dbReference type="NCBI Taxonomy" id="1476871"/>
    <lineage>
        <taxon>Bacteria</taxon>
        <taxon>Bacillati</taxon>
        <taxon>Actinomycetota</taxon>
        <taxon>Actinomycetes</taxon>
        <taxon>Propionibacteriales</taxon>
        <taxon>Nocardioidaceae</taxon>
        <taxon>Nocardioides</taxon>
    </lineage>
</organism>
<evidence type="ECO:0000256" key="3">
    <source>
        <dbReference type="ARBA" id="ARBA00022840"/>
    </source>
</evidence>
<dbReference type="EMBL" id="BAABIM010000001">
    <property type="protein sequence ID" value="GAA4675370.1"/>
    <property type="molecule type" value="Genomic_DNA"/>
</dbReference>
<dbReference type="Gene3D" id="3.40.50.300">
    <property type="entry name" value="P-loop containing nucleotide triphosphate hydrolases"/>
    <property type="match status" value="1"/>
</dbReference>
<dbReference type="PANTHER" id="PTHR42788">
    <property type="entry name" value="TAURINE IMPORT ATP-BINDING PROTEIN-RELATED"/>
    <property type="match status" value="1"/>
</dbReference>
<dbReference type="InterPro" id="IPR003593">
    <property type="entry name" value="AAA+_ATPase"/>
</dbReference>
<dbReference type="PANTHER" id="PTHR42788:SF13">
    <property type="entry name" value="ALIPHATIC SULFONATES IMPORT ATP-BINDING PROTEIN SSUB"/>
    <property type="match status" value="1"/>
</dbReference>